<evidence type="ECO:0000313" key="1">
    <source>
        <dbReference type="EMBL" id="QQP57249.1"/>
    </source>
</evidence>
<reference evidence="2" key="1">
    <citation type="submission" date="2021-01" db="EMBL/GenBank/DDBJ databases">
        <title>Caligus Genome Assembly.</title>
        <authorList>
            <person name="Gallardo-Escarate C."/>
        </authorList>
    </citation>
    <scope>NUCLEOTIDE SEQUENCE [LARGE SCALE GENOMIC DNA]</scope>
</reference>
<keyword evidence="2" id="KW-1185">Reference proteome</keyword>
<dbReference type="Proteomes" id="UP000595437">
    <property type="component" value="Chromosome 2"/>
</dbReference>
<protein>
    <submittedName>
        <fullName evidence="1">Uncharacterized protein</fullName>
    </submittedName>
</protein>
<name>A0A7T8KJT5_CALRO</name>
<accession>A0A7T8KJT5</accession>
<dbReference type="EMBL" id="CP045891">
    <property type="protein sequence ID" value="QQP57249.1"/>
    <property type="molecule type" value="Genomic_DNA"/>
</dbReference>
<evidence type="ECO:0000313" key="2">
    <source>
        <dbReference type="Proteomes" id="UP000595437"/>
    </source>
</evidence>
<proteinExistence type="predicted"/>
<organism evidence="1 2">
    <name type="scientific">Caligus rogercresseyi</name>
    <name type="common">Sea louse</name>
    <dbReference type="NCBI Taxonomy" id="217165"/>
    <lineage>
        <taxon>Eukaryota</taxon>
        <taxon>Metazoa</taxon>
        <taxon>Ecdysozoa</taxon>
        <taxon>Arthropoda</taxon>
        <taxon>Crustacea</taxon>
        <taxon>Multicrustacea</taxon>
        <taxon>Hexanauplia</taxon>
        <taxon>Copepoda</taxon>
        <taxon>Siphonostomatoida</taxon>
        <taxon>Caligidae</taxon>
        <taxon>Caligus</taxon>
    </lineage>
</organism>
<dbReference type="AlphaFoldDB" id="A0A7T8KJT5"/>
<gene>
    <name evidence="1" type="ORF">FKW44_002172</name>
</gene>
<sequence length="85" mass="9982">MLHALDFTPSAPLLRDNASFLRSKMRFADHMTELQITSIIPKLDCEQITKNRLRNTQDDFELSLTDENDVQDMMPLIIFCHWSRT</sequence>